<organism evidence="1 2">
    <name type="scientific">Trichinella patagoniensis</name>
    <dbReference type="NCBI Taxonomy" id="990121"/>
    <lineage>
        <taxon>Eukaryota</taxon>
        <taxon>Metazoa</taxon>
        <taxon>Ecdysozoa</taxon>
        <taxon>Nematoda</taxon>
        <taxon>Enoplea</taxon>
        <taxon>Dorylaimia</taxon>
        <taxon>Trichinellida</taxon>
        <taxon>Trichinellidae</taxon>
        <taxon>Trichinella</taxon>
    </lineage>
</organism>
<sequence>MKPSRRKAGSLSWQKIESITCIYMAVKDQDAASDETHENAQSYELSAKFLTHHNYFKHMKYARNRNKLKWPL</sequence>
<reference evidence="1 2" key="1">
    <citation type="submission" date="2015-01" db="EMBL/GenBank/DDBJ databases">
        <title>Evolution of Trichinella species and genotypes.</title>
        <authorList>
            <person name="Korhonen P.K."/>
            <person name="Edoardo P."/>
            <person name="Giuseppe L.R."/>
            <person name="Gasser R.B."/>
        </authorList>
    </citation>
    <scope>NUCLEOTIDE SEQUENCE [LARGE SCALE GENOMIC DNA]</scope>
    <source>
        <strain evidence="1">ISS2496</strain>
    </source>
</reference>
<dbReference type="EMBL" id="JYDQ01000040">
    <property type="protein sequence ID" value="KRY19042.1"/>
    <property type="molecule type" value="Genomic_DNA"/>
</dbReference>
<dbReference type="Proteomes" id="UP000054783">
    <property type="component" value="Unassembled WGS sequence"/>
</dbReference>
<dbReference type="AlphaFoldDB" id="A0A0V1A2N3"/>
<name>A0A0V1A2N3_9BILA</name>
<keyword evidence="2" id="KW-1185">Reference proteome</keyword>
<evidence type="ECO:0000313" key="2">
    <source>
        <dbReference type="Proteomes" id="UP000054783"/>
    </source>
</evidence>
<accession>A0A0V1A2N3</accession>
<evidence type="ECO:0000313" key="1">
    <source>
        <dbReference type="EMBL" id="KRY19042.1"/>
    </source>
</evidence>
<gene>
    <name evidence="1" type="ORF">T12_13443</name>
</gene>
<comment type="caution">
    <text evidence="1">The sequence shown here is derived from an EMBL/GenBank/DDBJ whole genome shotgun (WGS) entry which is preliminary data.</text>
</comment>
<protein>
    <submittedName>
        <fullName evidence="1">Uncharacterized protein</fullName>
    </submittedName>
</protein>
<dbReference type="OrthoDB" id="5918144at2759"/>
<proteinExistence type="predicted"/>